<dbReference type="Pfam" id="PF00753">
    <property type="entry name" value="Lactamase_B"/>
    <property type="match status" value="1"/>
</dbReference>
<dbReference type="PANTHER" id="PTHR30619:SF7">
    <property type="entry name" value="BETA-LACTAMASE DOMAIN PROTEIN"/>
    <property type="match status" value="1"/>
</dbReference>
<dbReference type="InterPro" id="IPR035681">
    <property type="entry name" value="ComA-like_MBL"/>
</dbReference>
<feature type="transmembrane region" description="Helical" evidence="6">
    <location>
        <begin position="41"/>
        <end position="58"/>
    </location>
</feature>
<organism evidence="8 9">
    <name type="scientific">Aerococcus suis</name>
    <dbReference type="NCBI Taxonomy" id="371602"/>
    <lineage>
        <taxon>Bacteria</taxon>
        <taxon>Bacillati</taxon>
        <taxon>Bacillota</taxon>
        <taxon>Bacilli</taxon>
        <taxon>Lactobacillales</taxon>
        <taxon>Aerococcaceae</taxon>
        <taxon>Aerococcus</taxon>
    </lineage>
</organism>
<accession>A0A1W1Y314</accession>
<dbReference type="RefSeq" id="WP_084097816.1">
    <property type="nucleotide sequence ID" value="NZ_FWXK01000001.1"/>
</dbReference>
<dbReference type="GO" id="GO:0030420">
    <property type="term" value="P:establishment of competence for transformation"/>
    <property type="evidence" value="ECO:0007669"/>
    <property type="project" value="InterPro"/>
</dbReference>
<dbReference type="Pfam" id="PF03772">
    <property type="entry name" value="Competence"/>
    <property type="match status" value="1"/>
</dbReference>
<evidence type="ECO:0000256" key="2">
    <source>
        <dbReference type="ARBA" id="ARBA00022475"/>
    </source>
</evidence>
<sequence length="774" mass="89928">MIWLTLGVISVTVVLLNCNFWTIICFLLIVCRVWYLDQRKLWWGFIIILIVTAGNTLYHQSQKQTNLDSNKNEWIVNVSMTDVEIEGNQVHFTGNVVLSEKSAEKVEVFYYLSSETEKKEWLAQTESFQVKIFGELNQPDEERNLGSFNYRQFLWRRQEFWILNAKQIIFIQPLRQWKYQIANFKYAFLRRFETIANPQIRAYILSLFFNELEVIDSNVLAAYQTIGMIHLFSISGFHVTYLVKQMKRLLLPLGLTVEVVDLVVLGLLFAYCLLLNFPYGLIRAFGAYLYNWWQRRRGNPPSTLNGTCLTLMICLWWQPYALFSLSWQLTYLLAAVVLFMNQSLTTYSWPNWMKELMMSFGCLMAIVPILVSHFYQFSWLALILNVFYSFIFTVFLFPGLLLLMGLHLVDLANYLEWFQALLAWVIRQLERLSLEVVEWDIFHWVTGQIPAWLMGIIVIVFISYFLAFESQKHLKVMTIIIGSVLMILWAYPYLNPNGVVQMVDIGQGDTFLIKLPHMKKVYLIDVAEKPHFAKENWEERETSSMVSRQLIPSLKAQGIRKINGVFITHGDYDHMGGFDELSQHYPIDNVYLPIGMQADTTQLATLADSLQQAGQQSHIHWLKTGDTIRASTETSFHVLNPHEKGTGENEDSLVLYAEIGPRRFLFTGDVEDKNEQRVQQMIQRLGLKIDILKVAHHGSGHSTPSEFVETIKPKQAWISVGENNRYGHPNQEVLKSLQQSGAEIYRTDKMGGIYYHFRKGFAKIETTAQNWEES</sequence>
<evidence type="ECO:0000256" key="6">
    <source>
        <dbReference type="SAM" id="Phobius"/>
    </source>
</evidence>
<evidence type="ECO:0000259" key="7">
    <source>
        <dbReference type="SMART" id="SM00849"/>
    </source>
</evidence>
<dbReference type="SMART" id="SM00849">
    <property type="entry name" value="Lactamase_B"/>
    <property type="match status" value="1"/>
</dbReference>
<feature type="transmembrane region" description="Helical" evidence="6">
    <location>
        <begin position="474"/>
        <end position="494"/>
    </location>
</feature>
<gene>
    <name evidence="8" type="ORF">SAMN04487984_0209</name>
</gene>
<dbReference type="Proteomes" id="UP000243884">
    <property type="component" value="Unassembled WGS sequence"/>
</dbReference>
<proteinExistence type="predicted"/>
<keyword evidence="3 6" id="KW-0812">Transmembrane</keyword>
<dbReference type="Gene3D" id="3.60.15.10">
    <property type="entry name" value="Ribonuclease Z/Hydroxyacylglutathione hydrolase-like"/>
    <property type="match status" value="1"/>
</dbReference>
<dbReference type="EMBL" id="FWXK01000001">
    <property type="protein sequence ID" value="SMC30569.1"/>
    <property type="molecule type" value="Genomic_DNA"/>
</dbReference>
<evidence type="ECO:0000313" key="9">
    <source>
        <dbReference type="Proteomes" id="UP000243884"/>
    </source>
</evidence>
<dbReference type="InterPro" id="IPR004477">
    <property type="entry name" value="ComEC_N"/>
</dbReference>
<feature type="transmembrane region" description="Helical" evidence="6">
    <location>
        <begin position="449"/>
        <end position="467"/>
    </location>
</feature>
<feature type="transmembrane region" description="Helical" evidence="6">
    <location>
        <begin position="220"/>
        <end position="243"/>
    </location>
</feature>
<name>A0A1W1Y314_9LACT</name>
<dbReference type="SUPFAM" id="SSF56281">
    <property type="entry name" value="Metallo-hydrolase/oxidoreductase"/>
    <property type="match status" value="1"/>
</dbReference>
<keyword evidence="2" id="KW-1003">Cell membrane</keyword>
<dbReference type="STRING" id="371602.SAMN04487984_0209"/>
<feature type="transmembrane region" description="Helical" evidence="6">
    <location>
        <begin position="325"/>
        <end position="344"/>
    </location>
</feature>
<keyword evidence="4 6" id="KW-1133">Transmembrane helix</keyword>
<dbReference type="GO" id="GO:0005886">
    <property type="term" value="C:plasma membrane"/>
    <property type="evidence" value="ECO:0007669"/>
    <property type="project" value="UniProtKB-SubCell"/>
</dbReference>
<dbReference type="InterPro" id="IPR001279">
    <property type="entry name" value="Metallo-B-lactamas"/>
</dbReference>
<feature type="transmembrane region" description="Helical" evidence="6">
    <location>
        <begin position="263"/>
        <end position="290"/>
    </location>
</feature>
<evidence type="ECO:0000256" key="5">
    <source>
        <dbReference type="ARBA" id="ARBA00023136"/>
    </source>
</evidence>
<feature type="transmembrane region" description="Helical" evidence="6">
    <location>
        <begin position="381"/>
        <end position="404"/>
    </location>
</feature>
<keyword evidence="9" id="KW-1185">Reference proteome</keyword>
<keyword evidence="5 6" id="KW-0472">Membrane</keyword>
<dbReference type="InterPro" id="IPR052159">
    <property type="entry name" value="Competence_DNA_uptake"/>
</dbReference>
<evidence type="ECO:0000256" key="4">
    <source>
        <dbReference type="ARBA" id="ARBA00022989"/>
    </source>
</evidence>
<dbReference type="AlphaFoldDB" id="A0A1W1Y314"/>
<feature type="transmembrane region" description="Helical" evidence="6">
    <location>
        <begin position="356"/>
        <end position="375"/>
    </location>
</feature>
<protein>
    <submittedName>
        <fullName evidence="8">Competence protein ComEC</fullName>
    </submittedName>
</protein>
<dbReference type="CDD" id="cd07731">
    <property type="entry name" value="ComA-like_MBL-fold"/>
    <property type="match status" value="1"/>
</dbReference>
<evidence type="ECO:0000256" key="3">
    <source>
        <dbReference type="ARBA" id="ARBA00022692"/>
    </source>
</evidence>
<evidence type="ECO:0000256" key="1">
    <source>
        <dbReference type="ARBA" id="ARBA00004651"/>
    </source>
</evidence>
<dbReference type="InterPro" id="IPR036866">
    <property type="entry name" value="RibonucZ/Hydroxyglut_hydro"/>
</dbReference>
<dbReference type="NCBIfam" id="TIGR00360">
    <property type="entry name" value="ComEC_N-term"/>
    <property type="match status" value="1"/>
</dbReference>
<dbReference type="InterPro" id="IPR025405">
    <property type="entry name" value="DUF4131"/>
</dbReference>
<dbReference type="NCBIfam" id="TIGR00361">
    <property type="entry name" value="ComEC_Rec2"/>
    <property type="match status" value="1"/>
</dbReference>
<feature type="domain" description="Metallo-beta-lactamase" evidence="7">
    <location>
        <begin position="507"/>
        <end position="696"/>
    </location>
</feature>
<feature type="transmembrane region" description="Helical" evidence="6">
    <location>
        <begin position="7"/>
        <end position="35"/>
    </location>
</feature>
<dbReference type="Pfam" id="PF13567">
    <property type="entry name" value="DUF4131"/>
    <property type="match status" value="1"/>
</dbReference>
<dbReference type="InterPro" id="IPR004797">
    <property type="entry name" value="Competence_ComEC/Rec2"/>
</dbReference>
<reference evidence="9" key="1">
    <citation type="submission" date="2017-04" db="EMBL/GenBank/DDBJ databases">
        <authorList>
            <person name="Varghese N."/>
            <person name="Submissions S."/>
        </authorList>
    </citation>
    <scope>NUCLEOTIDE SEQUENCE [LARGE SCALE GENOMIC DNA]</scope>
    <source>
        <strain evidence="9">DSM 21500</strain>
    </source>
</reference>
<evidence type="ECO:0000313" key="8">
    <source>
        <dbReference type="EMBL" id="SMC30569.1"/>
    </source>
</evidence>
<dbReference type="PANTHER" id="PTHR30619">
    <property type="entry name" value="DNA INTERNALIZATION/COMPETENCE PROTEIN COMEC/REC2"/>
    <property type="match status" value="1"/>
</dbReference>
<comment type="subcellular location">
    <subcellularLocation>
        <location evidence="1">Cell membrane</location>
        <topology evidence="1">Multi-pass membrane protein</topology>
    </subcellularLocation>
</comment>